<dbReference type="STRING" id="225164.V4AQD3"/>
<dbReference type="KEGG" id="lgi:LOTGIDRAFT_175078"/>
<feature type="non-terminal residue" evidence="4">
    <location>
        <position position="165"/>
    </location>
</feature>
<dbReference type="PANTHER" id="PTHR48051">
    <property type="match status" value="1"/>
</dbReference>
<dbReference type="SUPFAM" id="SSF52058">
    <property type="entry name" value="L domain-like"/>
    <property type="match status" value="1"/>
</dbReference>
<dbReference type="InterPro" id="IPR001611">
    <property type="entry name" value="Leu-rich_rpt"/>
</dbReference>
<dbReference type="Gene3D" id="3.80.10.10">
    <property type="entry name" value="Ribonuclease Inhibitor"/>
    <property type="match status" value="1"/>
</dbReference>
<evidence type="ECO:0000313" key="5">
    <source>
        <dbReference type="Proteomes" id="UP000030746"/>
    </source>
</evidence>
<keyword evidence="5" id="KW-1185">Reference proteome</keyword>
<dbReference type="HOGENOM" id="CLU_1614982_0_0_1"/>
<dbReference type="PANTHER" id="PTHR48051:SF1">
    <property type="entry name" value="RAS SUPPRESSOR PROTEIN 1"/>
    <property type="match status" value="1"/>
</dbReference>
<dbReference type="PROSITE" id="PS51450">
    <property type="entry name" value="LRR"/>
    <property type="match status" value="2"/>
</dbReference>
<dbReference type="OrthoDB" id="20529at2759"/>
<dbReference type="GO" id="GO:0005737">
    <property type="term" value="C:cytoplasm"/>
    <property type="evidence" value="ECO:0007669"/>
    <property type="project" value="TreeGrafter"/>
</dbReference>
<keyword evidence="1" id="KW-0433">Leucine-rich repeat</keyword>
<dbReference type="RefSeq" id="XP_009053461.1">
    <property type="nucleotide sequence ID" value="XM_009055213.1"/>
</dbReference>
<dbReference type="InterPro" id="IPR055414">
    <property type="entry name" value="LRR_R13L4/SHOC2-like"/>
</dbReference>
<dbReference type="GeneID" id="20243009"/>
<feature type="domain" description="Disease resistance R13L4/SHOC-2-like LRR" evidence="3">
    <location>
        <begin position="70"/>
        <end position="153"/>
    </location>
</feature>
<dbReference type="Proteomes" id="UP000030746">
    <property type="component" value="Unassembled WGS sequence"/>
</dbReference>
<dbReference type="SMART" id="SM00369">
    <property type="entry name" value="LRR_TYP"/>
    <property type="match status" value="3"/>
</dbReference>
<sequence length="165" mass="18361">MAATGVLPFVRGIDLTKNDFKMLILVVMILDVVFSDVNFSGNNSELVFSDVNFSDVDFSGNNLPRVPEPLYKLSSLKRLNLSNNQISELSLMVDVWTNLETLNLSRNNIKSLPTSLHKLSSLKKLYVNCNELDFEGIPASIGKLHNLEIFSAAKNNLEMIPEGLC</sequence>
<organism evidence="4 5">
    <name type="scientific">Lottia gigantea</name>
    <name type="common">Giant owl limpet</name>
    <dbReference type="NCBI Taxonomy" id="225164"/>
    <lineage>
        <taxon>Eukaryota</taxon>
        <taxon>Metazoa</taxon>
        <taxon>Spiralia</taxon>
        <taxon>Lophotrochozoa</taxon>
        <taxon>Mollusca</taxon>
        <taxon>Gastropoda</taxon>
        <taxon>Patellogastropoda</taxon>
        <taxon>Lottioidea</taxon>
        <taxon>Lottiidae</taxon>
        <taxon>Lottia</taxon>
    </lineage>
</organism>
<dbReference type="AlphaFoldDB" id="V4AQD3"/>
<gene>
    <name evidence="4" type="ORF">LOTGIDRAFT_175078</name>
</gene>
<accession>V4AQD3</accession>
<evidence type="ECO:0000259" key="3">
    <source>
        <dbReference type="Pfam" id="PF23598"/>
    </source>
</evidence>
<evidence type="ECO:0000313" key="4">
    <source>
        <dbReference type="EMBL" id="ESO95866.1"/>
    </source>
</evidence>
<dbReference type="Pfam" id="PF23598">
    <property type="entry name" value="LRR_14"/>
    <property type="match status" value="1"/>
</dbReference>
<dbReference type="InterPro" id="IPR032675">
    <property type="entry name" value="LRR_dom_sf"/>
</dbReference>
<protein>
    <recommendedName>
        <fullName evidence="3">Disease resistance R13L4/SHOC-2-like LRR domain-containing protein</fullName>
    </recommendedName>
</protein>
<proteinExistence type="predicted"/>
<dbReference type="InterPro" id="IPR003591">
    <property type="entry name" value="Leu-rich_rpt_typical-subtyp"/>
</dbReference>
<reference evidence="4 5" key="1">
    <citation type="journal article" date="2013" name="Nature">
        <title>Insights into bilaterian evolution from three spiralian genomes.</title>
        <authorList>
            <person name="Simakov O."/>
            <person name="Marletaz F."/>
            <person name="Cho S.J."/>
            <person name="Edsinger-Gonzales E."/>
            <person name="Havlak P."/>
            <person name="Hellsten U."/>
            <person name="Kuo D.H."/>
            <person name="Larsson T."/>
            <person name="Lv J."/>
            <person name="Arendt D."/>
            <person name="Savage R."/>
            <person name="Osoegawa K."/>
            <person name="de Jong P."/>
            <person name="Grimwood J."/>
            <person name="Chapman J.A."/>
            <person name="Shapiro H."/>
            <person name="Aerts A."/>
            <person name="Otillar R.P."/>
            <person name="Terry A.Y."/>
            <person name="Boore J.L."/>
            <person name="Grigoriev I.V."/>
            <person name="Lindberg D.R."/>
            <person name="Seaver E.C."/>
            <person name="Weisblat D.A."/>
            <person name="Putnam N.H."/>
            <person name="Rokhsar D.S."/>
        </authorList>
    </citation>
    <scope>NUCLEOTIDE SEQUENCE [LARGE SCALE GENOMIC DNA]</scope>
</reference>
<dbReference type="EMBL" id="KB201602">
    <property type="protein sequence ID" value="ESO95866.1"/>
    <property type="molecule type" value="Genomic_DNA"/>
</dbReference>
<dbReference type="CTD" id="20243009"/>
<dbReference type="InterPro" id="IPR050216">
    <property type="entry name" value="LRR_domain-containing"/>
</dbReference>
<evidence type="ECO:0000256" key="2">
    <source>
        <dbReference type="ARBA" id="ARBA00022737"/>
    </source>
</evidence>
<dbReference type="OMA" id="CLDANTI"/>
<name>V4AQD3_LOTGI</name>
<evidence type="ECO:0000256" key="1">
    <source>
        <dbReference type="ARBA" id="ARBA00022614"/>
    </source>
</evidence>
<keyword evidence="2" id="KW-0677">Repeat</keyword>